<sequence>MVLGCLSLAVGAAGIVLPVLPSTIFFILAAGCFARSSPRLERKILDHPTVGPPVRAWREHGAIPVNAKIYAITGMTVGFGLFYWSLAPTAVLTVLVGGSMVVCAIFVLTRPNGPRRAKIPDGAPKPGSAPNDP</sequence>
<reference evidence="2" key="1">
    <citation type="journal article" date="2014" name="Int. J. Syst. Evol. Microbiol.">
        <title>Complete genome sequence of Corynebacterium casei LMG S-19264T (=DSM 44701T), isolated from a smear-ripened cheese.</title>
        <authorList>
            <consortium name="US DOE Joint Genome Institute (JGI-PGF)"/>
            <person name="Walter F."/>
            <person name="Albersmeier A."/>
            <person name="Kalinowski J."/>
            <person name="Ruckert C."/>
        </authorList>
    </citation>
    <scope>NUCLEOTIDE SEQUENCE</scope>
    <source>
        <strain evidence="2">CGMCC 1.12426</strain>
    </source>
</reference>
<evidence type="ECO:0000313" key="3">
    <source>
        <dbReference type="Proteomes" id="UP000605148"/>
    </source>
</evidence>
<evidence type="ECO:0000313" key="2">
    <source>
        <dbReference type="EMBL" id="GGB62178.1"/>
    </source>
</evidence>
<keyword evidence="1" id="KW-0812">Transmembrane</keyword>
<comment type="caution">
    <text evidence="2">The sequence shown here is derived from an EMBL/GenBank/DDBJ whole genome shotgun (WGS) entry which is preliminary data.</text>
</comment>
<keyword evidence="1" id="KW-1133">Transmembrane helix</keyword>
<keyword evidence="3" id="KW-1185">Reference proteome</keyword>
<feature type="transmembrane region" description="Helical" evidence="1">
    <location>
        <begin position="90"/>
        <end position="109"/>
    </location>
</feature>
<organism evidence="2 3">
    <name type="scientific">Roseibium aquae</name>
    <dbReference type="NCBI Taxonomy" id="1323746"/>
    <lineage>
        <taxon>Bacteria</taxon>
        <taxon>Pseudomonadati</taxon>
        <taxon>Pseudomonadota</taxon>
        <taxon>Alphaproteobacteria</taxon>
        <taxon>Hyphomicrobiales</taxon>
        <taxon>Stappiaceae</taxon>
        <taxon>Roseibium</taxon>
    </lineage>
</organism>
<dbReference type="RefSeq" id="WP_244299324.1">
    <property type="nucleotide sequence ID" value="NZ_BMFA01000016.1"/>
</dbReference>
<keyword evidence="1" id="KW-0472">Membrane</keyword>
<dbReference type="PANTHER" id="PTHR35813:SF1">
    <property type="entry name" value="INNER MEMBRANE PROTEIN YBAN"/>
    <property type="match status" value="1"/>
</dbReference>
<evidence type="ECO:0000256" key="1">
    <source>
        <dbReference type="SAM" id="Phobius"/>
    </source>
</evidence>
<dbReference type="PIRSF" id="PIRSF016789">
    <property type="entry name" value="DUF454"/>
    <property type="match status" value="1"/>
</dbReference>
<accession>A0A916TMT1</accession>
<gene>
    <name evidence="2" type="ORF">GCM10011316_37670</name>
</gene>
<evidence type="ECO:0008006" key="4">
    <source>
        <dbReference type="Google" id="ProtNLM"/>
    </source>
</evidence>
<dbReference type="GO" id="GO:0005886">
    <property type="term" value="C:plasma membrane"/>
    <property type="evidence" value="ECO:0007669"/>
    <property type="project" value="TreeGrafter"/>
</dbReference>
<dbReference type="EMBL" id="BMFA01000016">
    <property type="protein sequence ID" value="GGB62178.1"/>
    <property type="molecule type" value="Genomic_DNA"/>
</dbReference>
<dbReference type="InterPro" id="IPR007401">
    <property type="entry name" value="DUF454"/>
</dbReference>
<dbReference type="Pfam" id="PF04304">
    <property type="entry name" value="DUF454"/>
    <property type="match status" value="1"/>
</dbReference>
<protein>
    <recommendedName>
        <fullName evidence="4">DUF454 domain-containing protein</fullName>
    </recommendedName>
</protein>
<name>A0A916TMT1_9HYPH</name>
<dbReference type="AlphaFoldDB" id="A0A916TMT1"/>
<dbReference type="Proteomes" id="UP000605148">
    <property type="component" value="Unassembled WGS sequence"/>
</dbReference>
<dbReference type="PANTHER" id="PTHR35813">
    <property type="entry name" value="INNER MEMBRANE PROTEIN YBAN"/>
    <property type="match status" value="1"/>
</dbReference>
<reference evidence="2" key="2">
    <citation type="submission" date="2020-09" db="EMBL/GenBank/DDBJ databases">
        <authorList>
            <person name="Sun Q."/>
            <person name="Zhou Y."/>
        </authorList>
    </citation>
    <scope>NUCLEOTIDE SEQUENCE</scope>
    <source>
        <strain evidence="2">CGMCC 1.12426</strain>
    </source>
</reference>
<feature type="transmembrane region" description="Helical" evidence="1">
    <location>
        <begin position="6"/>
        <end position="34"/>
    </location>
</feature>
<proteinExistence type="predicted"/>